<evidence type="ECO:0000256" key="1">
    <source>
        <dbReference type="ARBA" id="ARBA00022801"/>
    </source>
</evidence>
<dbReference type="InterPro" id="IPR000639">
    <property type="entry name" value="Epox_hydrolase-like"/>
</dbReference>
<comment type="caution">
    <text evidence="3">The sequence shown here is derived from an EMBL/GenBank/DDBJ whole genome shotgun (WGS) entry which is preliminary data.</text>
</comment>
<dbReference type="PANTHER" id="PTHR43798">
    <property type="entry name" value="MONOACYLGLYCEROL LIPASE"/>
    <property type="match status" value="1"/>
</dbReference>
<proteinExistence type="predicted"/>
<dbReference type="RefSeq" id="WP_069737013.1">
    <property type="nucleotide sequence ID" value="NZ_BMSZ01000022.1"/>
</dbReference>
<evidence type="ECO:0000313" key="3">
    <source>
        <dbReference type="EMBL" id="GGS78298.1"/>
    </source>
</evidence>
<gene>
    <name evidence="3" type="ORF">GCM10010253_61470</name>
</gene>
<keyword evidence="1 3" id="KW-0378">Hydrolase</keyword>
<dbReference type="PANTHER" id="PTHR43798:SF31">
    <property type="entry name" value="AB HYDROLASE SUPERFAMILY PROTEIN YCLE"/>
    <property type="match status" value="1"/>
</dbReference>
<dbReference type="SUPFAM" id="SSF53474">
    <property type="entry name" value="alpha/beta-Hydrolases"/>
    <property type="match status" value="1"/>
</dbReference>
<dbReference type="GO" id="GO:0016787">
    <property type="term" value="F:hydrolase activity"/>
    <property type="evidence" value="ECO:0007669"/>
    <property type="project" value="UniProtKB-KW"/>
</dbReference>
<dbReference type="Proteomes" id="UP000659767">
    <property type="component" value="Unassembled WGS sequence"/>
</dbReference>
<reference evidence="4" key="1">
    <citation type="journal article" date="2019" name="Int. J. Syst. Evol. Microbiol.">
        <title>The Global Catalogue of Microorganisms (GCM) 10K type strain sequencing project: providing services to taxonomists for standard genome sequencing and annotation.</title>
        <authorList>
            <consortium name="The Broad Institute Genomics Platform"/>
            <consortium name="The Broad Institute Genome Sequencing Center for Infectious Disease"/>
            <person name="Wu L."/>
            <person name="Ma J."/>
        </authorList>
    </citation>
    <scope>NUCLEOTIDE SEQUENCE [LARGE SCALE GENOMIC DNA]</scope>
    <source>
        <strain evidence="4">JCM 4350</strain>
    </source>
</reference>
<dbReference type="InterPro" id="IPR050266">
    <property type="entry name" value="AB_hydrolase_sf"/>
</dbReference>
<protein>
    <submittedName>
        <fullName evidence="3">Hydrolase</fullName>
    </submittedName>
</protein>
<dbReference type="PRINTS" id="PR00412">
    <property type="entry name" value="EPOXHYDRLASE"/>
</dbReference>
<evidence type="ECO:0000259" key="2">
    <source>
        <dbReference type="Pfam" id="PF12697"/>
    </source>
</evidence>
<name>A0ABQ2TQJ5_STRBA</name>
<dbReference type="Pfam" id="PF12697">
    <property type="entry name" value="Abhydrolase_6"/>
    <property type="match status" value="1"/>
</dbReference>
<dbReference type="PRINTS" id="PR00111">
    <property type="entry name" value="ABHYDROLASE"/>
</dbReference>
<dbReference type="InterPro" id="IPR029058">
    <property type="entry name" value="AB_hydrolase_fold"/>
</dbReference>
<dbReference type="Gene3D" id="3.40.50.1820">
    <property type="entry name" value="alpha/beta hydrolase"/>
    <property type="match status" value="1"/>
</dbReference>
<dbReference type="InterPro" id="IPR000073">
    <property type="entry name" value="AB_hydrolase_1"/>
</dbReference>
<feature type="domain" description="AB hydrolase-1" evidence="2">
    <location>
        <begin position="22"/>
        <end position="256"/>
    </location>
</feature>
<organism evidence="3 4">
    <name type="scientific">Streptomyces badius</name>
    <dbReference type="NCBI Taxonomy" id="1941"/>
    <lineage>
        <taxon>Bacteria</taxon>
        <taxon>Bacillati</taxon>
        <taxon>Actinomycetota</taxon>
        <taxon>Actinomycetes</taxon>
        <taxon>Kitasatosporales</taxon>
        <taxon>Streptomycetaceae</taxon>
        <taxon>Streptomyces</taxon>
    </lineage>
</organism>
<sequence length="267" mass="28799">MPIAQLNGIQLSHYDQGTGEPVVLVMGTGAGAKGWNLHQVPALLAAGYRVITFDNRGIAPSSVCPEGFGAQDMVDDILALLDHLELPAANFVGTSLGAHLVQELALQRPEKVTRAVLMASRGRSDAMRDRLSRAELRLADSGVVLPPDYQAAVRALQVFSPATLDDDERISDWLDVLELSPQHTAGVRAQMAIEPDDRLAAYRDITVACHVIAFADDLITTPAQGRELADAIPGATFELLADCGHYGYLEQPDAVNKSLIEFLRRPV</sequence>
<evidence type="ECO:0000313" key="4">
    <source>
        <dbReference type="Proteomes" id="UP000659767"/>
    </source>
</evidence>
<accession>A0ABQ2TQJ5</accession>
<keyword evidence="4" id="KW-1185">Reference proteome</keyword>
<dbReference type="EMBL" id="BMSZ01000022">
    <property type="protein sequence ID" value="GGS78298.1"/>
    <property type="molecule type" value="Genomic_DNA"/>
</dbReference>